<reference evidence="2" key="2">
    <citation type="submission" date="2015-01" db="EMBL/GenBank/DDBJ databases">
        <title>Evolutionary Origins and Diversification of the Mycorrhizal Mutualists.</title>
        <authorList>
            <consortium name="DOE Joint Genome Institute"/>
            <consortium name="Mycorrhizal Genomics Consortium"/>
            <person name="Kohler A."/>
            <person name="Kuo A."/>
            <person name="Nagy L.G."/>
            <person name="Floudas D."/>
            <person name="Copeland A."/>
            <person name="Barry K.W."/>
            <person name="Cichocki N."/>
            <person name="Veneault-Fourrey C."/>
            <person name="LaButti K."/>
            <person name="Lindquist E.A."/>
            <person name="Lipzen A."/>
            <person name="Lundell T."/>
            <person name="Morin E."/>
            <person name="Murat C."/>
            <person name="Riley R."/>
            <person name="Ohm R."/>
            <person name="Sun H."/>
            <person name="Tunlid A."/>
            <person name="Henrissat B."/>
            <person name="Grigoriev I.V."/>
            <person name="Hibbett D.S."/>
            <person name="Martin F."/>
        </authorList>
    </citation>
    <scope>NUCLEOTIDE SEQUENCE [LARGE SCALE GENOMIC DNA]</scope>
    <source>
        <strain evidence="2">ATCC 200175</strain>
    </source>
</reference>
<dbReference type="HOGENOM" id="CLU_954931_0_0_1"/>
<dbReference type="OrthoDB" id="3264193at2759"/>
<evidence type="ECO:0000313" key="1">
    <source>
        <dbReference type="EMBL" id="KIJ09574.1"/>
    </source>
</evidence>
<protein>
    <submittedName>
        <fullName evidence="1">Uncharacterized protein</fullName>
    </submittedName>
</protein>
<reference evidence="1 2" key="1">
    <citation type="submission" date="2014-06" db="EMBL/GenBank/DDBJ databases">
        <authorList>
            <consortium name="DOE Joint Genome Institute"/>
            <person name="Kuo A."/>
            <person name="Kohler A."/>
            <person name="Nagy L.G."/>
            <person name="Floudas D."/>
            <person name="Copeland A."/>
            <person name="Barry K.W."/>
            <person name="Cichocki N."/>
            <person name="Veneault-Fourrey C."/>
            <person name="LaButti K."/>
            <person name="Lindquist E.A."/>
            <person name="Lipzen A."/>
            <person name="Lundell T."/>
            <person name="Morin E."/>
            <person name="Murat C."/>
            <person name="Sun H."/>
            <person name="Tunlid A."/>
            <person name="Henrissat B."/>
            <person name="Grigoriev I.V."/>
            <person name="Hibbett D.S."/>
            <person name="Martin F."/>
            <person name="Nordberg H.P."/>
            <person name="Cantor M.N."/>
            <person name="Hua S.X."/>
        </authorList>
    </citation>
    <scope>NUCLEOTIDE SEQUENCE [LARGE SCALE GENOMIC DNA]</scope>
    <source>
        <strain evidence="1 2">ATCC 200175</strain>
    </source>
</reference>
<name>A0A0C9SQE6_PAXIN</name>
<proteinExistence type="predicted"/>
<dbReference type="AlphaFoldDB" id="A0A0C9SQE6"/>
<accession>A0A0C9SQE6</accession>
<sequence>MRVFRQSNPHQSIRSRAPLHDLARAYAIRPGSYTDKATGITQIYARQGVGGVEVTDARVNWNVVVESCVWVIPPFLAPCASNTGIRPSPRKLLCLVLLPLFPSSTQSHLGSHGLAKVRDGIATLEHLHFSNREAFLSVASQRTTRFISVLGNVDEHPRKMVMTPETHLLDDNSTLGMSLNDVPGAVSEVKSRLRRVQVPSENGIHLGLVHRFGVEMEYNWRTALEPWNLPSSVI</sequence>
<dbReference type="EMBL" id="KN819450">
    <property type="protein sequence ID" value="KIJ09574.1"/>
    <property type="molecule type" value="Genomic_DNA"/>
</dbReference>
<keyword evidence="2" id="KW-1185">Reference proteome</keyword>
<evidence type="ECO:0000313" key="2">
    <source>
        <dbReference type="Proteomes" id="UP000053647"/>
    </source>
</evidence>
<organism evidence="1 2">
    <name type="scientific">Paxillus involutus ATCC 200175</name>
    <dbReference type="NCBI Taxonomy" id="664439"/>
    <lineage>
        <taxon>Eukaryota</taxon>
        <taxon>Fungi</taxon>
        <taxon>Dikarya</taxon>
        <taxon>Basidiomycota</taxon>
        <taxon>Agaricomycotina</taxon>
        <taxon>Agaricomycetes</taxon>
        <taxon>Agaricomycetidae</taxon>
        <taxon>Boletales</taxon>
        <taxon>Paxilineae</taxon>
        <taxon>Paxillaceae</taxon>
        <taxon>Paxillus</taxon>
    </lineage>
</organism>
<gene>
    <name evidence="1" type="ORF">PAXINDRAFT_17333</name>
</gene>
<dbReference type="Proteomes" id="UP000053647">
    <property type="component" value="Unassembled WGS sequence"/>
</dbReference>